<evidence type="ECO:0000256" key="5">
    <source>
        <dbReference type="ARBA" id="ARBA00022801"/>
    </source>
</evidence>
<evidence type="ECO:0000256" key="4">
    <source>
        <dbReference type="ARBA" id="ARBA00022729"/>
    </source>
</evidence>
<dbReference type="PROSITE" id="PS00122">
    <property type="entry name" value="CARBOXYLESTERASE_B_1"/>
    <property type="match status" value="1"/>
</dbReference>
<comment type="caution">
    <text evidence="10">The sequence shown here is derived from an EMBL/GenBank/DDBJ whole genome shotgun (WGS) entry which is preliminary data.</text>
</comment>
<keyword evidence="3" id="KW-0964">Secreted</keyword>
<dbReference type="AlphaFoldDB" id="A0AB34G0P4"/>
<sequence length="576" mass="63690">MRVLARLSALFVAVTAIPGSPYQDLQPRADEVTVALPFGTVIGKVSGVESFNGIPYAEPPVNRSRLRPPKKLRISLGVFNATGPAAACPQMPWSPDKSTSRNLEHDVPDIKETPLFQAGEDIKGQEDCLTVTVQRPKGTQRDDMLPVIFYIFGGGFMFGATAANDAEAFIRFAESQNQPFIFVGVNYRVAGFGFMGGAEILQDGSANLGLLDQRMGLEWVADNIAFFGGNPDRVTLLGHSAGSISVFDQMALFGGDANYKGKPLFHGAIMSAGSVIPTESVDSPKAQAIYNTVVERVGCNDTDHETTLDCLRDRDFEDLYHAVNSVPRILSYSSLALSYLPRPDGRVLTHSPDVLADKGKYHAVPVIIGDQEDEGTLFSFAQRDVNNSERLIDYLTKYFFHNATKEEVTGLVSTYPVESAAGSPFRTGLYNEYYQLYFKGKGFKRMAALLGDVVFTLARRLAIEAMHNHNSTVPIWSYIGSFKYGTAYLGSSHGSDWNSLFKGNGRPAKSTRTYFLNFIHNQDPNIGVPQTHYWPKWTKIDKQLLWVKSLSNDNMTDDFRNESYAFIKGNTKALYF</sequence>
<dbReference type="InterPro" id="IPR019826">
    <property type="entry name" value="Carboxylesterase_B_AS"/>
</dbReference>
<reference evidence="10" key="1">
    <citation type="submission" date="2023-01" db="EMBL/GenBank/DDBJ databases">
        <title>The growth and conidiation of Purpureocillium lavendulum are regulated by nitrogen source and histone H3K14 acetylation.</title>
        <authorList>
            <person name="Tang P."/>
            <person name="Han J."/>
            <person name="Zhang C."/>
            <person name="Tang P."/>
            <person name="Qi F."/>
            <person name="Zhang K."/>
            <person name="Liang L."/>
        </authorList>
    </citation>
    <scope>NUCLEOTIDE SEQUENCE</scope>
    <source>
        <strain evidence="10">YMF1.00683</strain>
    </source>
</reference>
<keyword evidence="6" id="KW-0443">Lipid metabolism</keyword>
<dbReference type="EMBL" id="JAQHRD010000002">
    <property type="protein sequence ID" value="KAJ6444959.1"/>
    <property type="molecule type" value="Genomic_DNA"/>
</dbReference>
<organism evidence="10 11">
    <name type="scientific">Purpureocillium lavendulum</name>
    <dbReference type="NCBI Taxonomy" id="1247861"/>
    <lineage>
        <taxon>Eukaryota</taxon>
        <taxon>Fungi</taxon>
        <taxon>Dikarya</taxon>
        <taxon>Ascomycota</taxon>
        <taxon>Pezizomycotina</taxon>
        <taxon>Sordariomycetes</taxon>
        <taxon>Hypocreomycetidae</taxon>
        <taxon>Hypocreales</taxon>
        <taxon>Ophiocordycipitaceae</taxon>
        <taxon>Purpureocillium</taxon>
    </lineage>
</organism>
<dbReference type="Proteomes" id="UP001163105">
    <property type="component" value="Unassembled WGS sequence"/>
</dbReference>
<evidence type="ECO:0000259" key="9">
    <source>
        <dbReference type="Pfam" id="PF00135"/>
    </source>
</evidence>
<protein>
    <recommendedName>
        <fullName evidence="8">Carboxylic ester hydrolase</fullName>
        <ecNumber evidence="8">3.1.1.-</ecNumber>
    </recommendedName>
</protein>
<feature type="chain" id="PRO_5044044176" description="Carboxylic ester hydrolase" evidence="8">
    <location>
        <begin position="17"/>
        <end position="576"/>
    </location>
</feature>
<evidence type="ECO:0000256" key="7">
    <source>
        <dbReference type="ARBA" id="ARBA00023180"/>
    </source>
</evidence>
<evidence type="ECO:0000313" key="10">
    <source>
        <dbReference type="EMBL" id="KAJ6444959.1"/>
    </source>
</evidence>
<evidence type="ECO:0000256" key="3">
    <source>
        <dbReference type="ARBA" id="ARBA00022525"/>
    </source>
</evidence>
<gene>
    <name evidence="10" type="ORF">O9K51_03361</name>
</gene>
<dbReference type="EC" id="3.1.1.-" evidence="8"/>
<evidence type="ECO:0000313" key="11">
    <source>
        <dbReference type="Proteomes" id="UP001163105"/>
    </source>
</evidence>
<dbReference type="SUPFAM" id="SSF53474">
    <property type="entry name" value="alpha/beta-Hydrolases"/>
    <property type="match status" value="1"/>
</dbReference>
<dbReference type="PANTHER" id="PTHR11559">
    <property type="entry name" value="CARBOXYLESTERASE"/>
    <property type="match status" value="1"/>
</dbReference>
<evidence type="ECO:0000256" key="2">
    <source>
        <dbReference type="ARBA" id="ARBA00005964"/>
    </source>
</evidence>
<feature type="domain" description="Carboxylesterase type B" evidence="9">
    <location>
        <begin position="32"/>
        <end position="566"/>
    </location>
</feature>
<accession>A0AB34G0P4</accession>
<dbReference type="InterPro" id="IPR029058">
    <property type="entry name" value="AB_hydrolase_fold"/>
</dbReference>
<proteinExistence type="inferred from homology"/>
<keyword evidence="5 8" id="KW-0378">Hydrolase</keyword>
<feature type="signal peptide" evidence="8">
    <location>
        <begin position="1"/>
        <end position="16"/>
    </location>
</feature>
<dbReference type="GO" id="GO:0006629">
    <property type="term" value="P:lipid metabolic process"/>
    <property type="evidence" value="ECO:0007669"/>
    <property type="project" value="UniProtKB-KW"/>
</dbReference>
<dbReference type="InterPro" id="IPR002018">
    <property type="entry name" value="CarbesteraseB"/>
</dbReference>
<dbReference type="GO" id="GO:0005576">
    <property type="term" value="C:extracellular region"/>
    <property type="evidence" value="ECO:0007669"/>
    <property type="project" value="UniProtKB-SubCell"/>
</dbReference>
<name>A0AB34G0P4_9HYPO</name>
<comment type="subcellular location">
    <subcellularLocation>
        <location evidence="1">Secreted</location>
    </subcellularLocation>
</comment>
<dbReference type="FunFam" id="3.40.50.1820:FF:000213">
    <property type="entry name" value="Carboxylic ester hydrolase"/>
    <property type="match status" value="1"/>
</dbReference>
<comment type="similarity">
    <text evidence="2 8">Belongs to the type-B carboxylesterase/lipase family.</text>
</comment>
<evidence type="ECO:0000256" key="1">
    <source>
        <dbReference type="ARBA" id="ARBA00004613"/>
    </source>
</evidence>
<dbReference type="InterPro" id="IPR050309">
    <property type="entry name" value="Type-B_Carboxylest/Lipase"/>
</dbReference>
<keyword evidence="4 8" id="KW-0732">Signal</keyword>
<dbReference type="Gene3D" id="3.40.50.1820">
    <property type="entry name" value="alpha/beta hydrolase"/>
    <property type="match status" value="1"/>
</dbReference>
<evidence type="ECO:0000256" key="6">
    <source>
        <dbReference type="ARBA" id="ARBA00023098"/>
    </source>
</evidence>
<keyword evidence="7" id="KW-0325">Glycoprotein</keyword>
<evidence type="ECO:0000256" key="8">
    <source>
        <dbReference type="RuleBase" id="RU361235"/>
    </source>
</evidence>
<keyword evidence="11" id="KW-1185">Reference proteome</keyword>
<dbReference type="Pfam" id="PF00135">
    <property type="entry name" value="COesterase"/>
    <property type="match status" value="1"/>
</dbReference>
<dbReference type="GO" id="GO:0016787">
    <property type="term" value="F:hydrolase activity"/>
    <property type="evidence" value="ECO:0007669"/>
    <property type="project" value="UniProtKB-KW"/>
</dbReference>